<gene>
    <name evidence="2" type="ORF">UFOPK3376_00781</name>
</gene>
<feature type="transmembrane region" description="Helical" evidence="1">
    <location>
        <begin position="12"/>
        <end position="45"/>
    </location>
</feature>
<name>A0A6J7DGR9_9ZZZZ</name>
<dbReference type="AlphaFoldDB" id="A0A6J7DGR9"/>
<keyword evidence="1" id="KW-0472">Membrane</keyword>
<evidence type="ECO:0000313" key="2">
    <source>
        <dbReference type="EMBL" id="CAB4870212.1"/>
    </source>
</evidence>
<accession>A0A6J7DGR9</accession>
<reference evidence="2" key="1">
    <citation type="submission" date="2020-05" db="EMBL/GenBank/DDBJ databases">
        <authorList>
            <person name="Chiriac C."/>
            <person name="Salcher M."/>
            <person name="Ghai R."/>
            <person name="Kavagutti S V."/>
        </authorList>
    </citation>
    <scope>NUCLEOTIDE SEQUENCE</scope>
</reference>
<keyword evidence="1" id="KW-0812">Transmembrane</keyword>
<dbReference type="EMBL" id="CAFBLP010000013">
    <property type="protein sequence ID" value="CAB4870212.1"/>
    <property type="molecule type" value="Genomic_DNA"/>
</dbReference>
<proteinExistence type="predicted"/>
<protein>
    <submittedName>
        <fullName evidence="2">Unannotated protein</fullName>
    </submittedName>
</protein>
<evidence type="ECO:0000256" key="1">
    <source>
        <dbReference type="SAM" id="Phobius"/>
    </source>
</evidence>
<keyword evidence="1" id="KW-1133">Transmembrane helix</keyword>
<organism evidence="2">
    <name type="scientific">freshwater metagenome</name>
    <dbReference type="NCBI Taxonomy" id="449393"/>
    <lineage>
        <taxon>unclassified sequences</taxon>
        <taxon>metagenomes</taxon>
        <taxon>ecological metagenomes</taxon>
    </lineage>
</organism>
<sequence>MVGSVVVVVGSVVVVVGSVVVVVGSVVVVVVGSVVVVVGSVVVVVEEMVLDVDVVDGGVTPQSKCVSTWAPEPFALVYRCTSWMYQLPIVAADGVGTTTLPARLAGLIRTATLQISPVTLVLVVGATGTARR</sequence>